<dbReference type="PANTHER" id="PTHR16148:SF14">
    <property type="entry name" value="MYND-TYPE DOMAIN-CONTAINING PROTEIN"/>
    <property type="match status" value="1"/>
</dbReference>
<dbReference type="Gene3D" id="3.10.20.320">
    <property type="entry name" value="Putative peptidoglycan bound protein (lpxtg motif)"/>
    <property type="match status" value="5"/>
</dbReference>
<keyword evidence="4" id="KW-0677">Repeat</keyword>
<dbReference type="PANTHER" id="PTHR16148">
    <property type="entry name" value="NF-KAPPA-B-REPRESSING FACTOR-RELATED"/>
    <property type="match status" value="1"/>
</dbReference>
<feature type="transmembrane region" description="Helical" evidence="7">
    <location>
        <begin position="844"/>
        <end position="864"/>
    </location>
</feature>
<feature type="domain" description="Gram-positive cocci surface proteins LPxTG" evidence="8">
    <location>
        <begin position="837"/>
        <end position="868"/>
    </location>
</feature>
<dbReference type="PROSITE" id="PS50847">
    <property type="entry name" value="GRAM_POS_ANCHORING"/>
    <property type="match status" value="1"/>
</dbReference>
<evidence type="ECO:0000313" key="9">
    <source>
        <dbReference type="EMBL" id="MDT2834920.1"/>
    </source>
</evidence>
<feature type="compositionally biased region" description="Basic and acidic residues" evidence="6">
    <location>
        <begin position="38"/>
        <end position="51"/>
    </location>
</feature>
<evidence type="ECO:0000256" key="4">
    <source>
        <dbReference type="ARBA" id="ARBA00022737"/>
    </source>
</evidence>
<dbReference type="RefSeq" id="WP_311985613.1">
    <property type="nucleotide sequence ID" value="NZ_JARQBZ010000029.1"/>
</dbReference>
<evidence type="ECO:0000256" key="1">
    <source>
        <dbReference type="ARBA" id="ARBA00022512"/>
    </source>
</evidence>
<dbReference type="NCBIfam" id="TIGR01167">
    <property type="entry name" value="LPXTG_anchor"/>
    <property type="match status" value="1"/>
</dbReference>
<dbReference type="EMBL" id="JARQBZ010000029">
    <property type="protein sequence ID" value="MDT2834920.1"/>
    <property type="molecule type" value="Genomic_DNA"/>
</dbReference>
<dbReference type="AlphaFoldDB" id="A0AAW8U5J7"/>
<accession>A0AAW8U5J7</accession>
<protein>
    <submittedName>
        <fullName evidence="9">MucBP domain-containing protein</fullName>
    </submittedName>
</protein>
<proteinExistence type="predicted"/>
<feature type="compositionally biased region" description="Polar residues" evidence="6">
    <location>
        <begin position="52"/>
        <end position="61"/>
    </location>
</feature>
<evidence type="ECO:0000256" key="7">
    <source>
        <dbReference type="SAM" id="Phobius"/>
    </source>
</evidence>
<dbReference type="Pfam" id="PF00746">
    <property type="entry name" value="Gram_pos_anchor"/>
    <property type="match status" value="1"/>
</dbReference>
<reference evidence="9" key="1">
    <citation type="submission" date="2023-03" db="EMBL/GenBank/DDBJ databases">
        <authorList>
            <person name="Shen W."/>
            <person name="Cai J."/>
        </authorList>
    </citation>
    <scope>NUCLEOTIDE SEQUENCE</scope>
    <source>
        <strain evidence="9">P96-3</strain>
    </source>
</reference>
<keyword evidence="3" id="KW-0732">Signal</keyword>
<dbReference type="InterPro" id="IPR009459">
    <property type="entry name" value="MucBP_dom"/>
</dbReference>
<dbReference type="Pfam" id="PF06458">
    <property type="entry name" value="MucBP"/>
    <property type="match status" value="5"/>
</dbReference>
<organism evidence="9 10">
    <name type="scientific">Vagococcus carniphilus</name>
    <dbReference type="NCBI Taxonomy" id="218144"/>
    <lineage>
        <taxon>Bacteria</taxon>
        <taxon>Bacillati</taxon>
        <taxon>Bacillota</taxon>
        <taxon>Bacilli</taxon>
        <taxon>Lactobacillales</taxon>
        <taxon>Enterococcaceae</taxon>
        <taxon>Vagococcus</taxon>
    </lineage>
</organism>
<name>A0AAW8U5J7_9ENTE</name>
<evidence type="ECO:0000313" key="10">
    <source>
        <dbReference type="Proteomes" id="UP001268577"/>
    </source>
</evidence>
<sequence length="868" mass="96518">MKKVKLTTVTLALLAGTVVTPVVSTTVRAEEANKVAQVDENKKEVRDEKTATSEQPNTQLDQKQEEPKQDTTTPKAAEKTELEKAKEAAMADAQMLLNMEYISYEEFMRIDMGVANATTVEEVKAVVNGTKKPTEPTEPVKPAEKTELEKAKEAAMADAKMQLGMNYISEEEYMRIDMAIANATTIEAVNEIIKPTKPTEPVKPVEKTELEKAKEKAMADAKMQLGMDYISYEEYLRIDMAIANATTIEAVNEIMGYKPTEPTKPEVDKELEAAKNQAFAELKAMVDEGIVGYEDGLVLMDKINDATSIDELKSLGFLNEVKPEVDKELEAAKDQAFAELKEWFNEGLVTYEESWELTGKINDATSIDELKALGFLKEDKPEVDKELEAAKDHAFAELKEWFNEGLVTYEEAWELTGKINDAKSIDELKALGFLSENEAKENQSTVTVKYVDQDGKEIKEADTLTKEKGTKHTFEAAEISRYELQGPSSLEVEFSDSPQTITFTYKAIEEAKETESTVTVKYVDQDGKEIKEADTLTKEKGTKHTFEAAEISKYELQGPSSLEVEFSDVPQTITFTYKAIEEAKETESTVTVKYVDQDGKEIKEADTLTKEIGAKHTFKAAEVTGYEVEGPSSLDVEFSDSPQTITFTYKAIEEAKETESTVTVKYVDQAGKEIKAADTLTKEIGVKHTFKASEIAGYVLEGPSSLEVEFSDVPQTVTFTYKAIEEVKENQSTITVKYVDKSGKEIKESESLTKEIGTKHTFKAAKIKGYKLVSPESLELTFSDSPQNVEFVYEKDNNNDNNDNNNDNNNKNDNKNNSNNNNNKGKTVATTNKKSTLPQTGEEANTGAVTGGLLSMLTAAFVFFRKKR</sequence>
<keyword evidence="2" id="KW-0964">Secreted</keyword>
<gene>
    <name evidence="9" type="ORF">P7H70_12815</name>
</gene>
<keyword evidence="1" id="KW-0134">Cell wall</keyword>
<feature type="compositionally biased region" description="Low complexity" evidence="6">
    <location>
        <begin position="799"/>
        <end position="824"/>
    </location>
</feature>
<comment type="caution">
    <text evidence="9">The sequence shown here is derived from an EMBL/GenBank/DDBJ whole genome shotgun (WGS) entry which is preliminary data.</text>
</comment>
<dbReference type="Proteomes" id="UP001268577">
    <property type="component" value="Unassembled WGS sequence"/>
</dbReference>
<evidence type="ECO:0000256" key="2">
    <source>
        <dbReference type="ARBA" id="ARBA00022525"/>
    </source>
</evidence>
<feature type="region of interest" description="Disordered" evidence="6">
    <location>
        <begin position="38"/>
        <end position="83"/>
    </location>
</feature>
<evidence type="ECO:0000256" key="5">
    <source>
        <dbReference type="ARBA" id="ARBA00023088"/>
    </source>
</evidence>
<evidence type="ECO:0000259" key="8">
    <source>
        <dbReference type="PROSITE" id="PS50847"/>
    </source>
</evidence>
<keyword evidence="7" id="KW-1133">Transmembrane helix</keyword>
<evidence type="ECO:0000256" key="3">
    <source>
        <dbReference type="ARBA" id="ARBA00022729"/>
    </source>
</evidence>
<keyword evidence="7" id="KW-0472">Membrane</keyword>
<keyword evidence="5" id="KW-0572">Peptidoglycan-anchor</keyword>
<evidence type="ECO:0000256" key="6">
    <source>
        <dbReference type="SAM" id="MobiDB-lite"/>
    </source>
</evidence>
<feature type="region of interest" description="Disordered" evidence="6">
    <location>
        <begin position="794"/>
        <end position="847"/>
    </location>
</feature>
<dbReference type="InterPro" id="IPR019931">
    <property type="entry name" value="LPXTG_anchor"/>
</dbReference>
<feature type="compositionally biased region" description="Polar residues" evidence="6">
    <location>
        <begin position="828"/>
        <end position="843"/>
    </location>
</feature>
<keyword evidence="7" id="KW-0812">Transmembrane</keyword>